<reference evidence="2" key="1">
    <citation type="submission" date="2017-04" db="EMBL/GenBank/DDBJ databases">
        <title>Plasmodium gonderi genome.</title>
        <authorList>
            <person name="Arisue N."/>
            <person name="Honma H."/>
            <person name="Kawai S."/>
            <person name="Tougan T."/>
            <person name="Tanabe K."/>
            <person name="Horii T."/>
        </authorList>
    </citation>
    <scope>NUCLEOTIDE SEQUENCE [LARGE SCALE GENOMIC DNA]</scope>
    <source>
        <strain evidence="2">ATCC 30045</strain>
    </source>
</reference>
<comment type="caution">
    <text evidence="1">The sequence shown here is derived from an EMBL/GenBank/DDBJ whole genome shotgun (WGS) entry which is preliminary data.</text>
</comment>
<name>A0A1Y1JSF3_PLAGO</name>
<protein>
    <submittedName>
        <fullName evidence="1">Variable surface protein</fullName>
    </submittedName>
</protein>
<proteinExistence type="predicted"/>
<dbReference type="GeneID" id="39745186"/>
<gene>
    <name evidence="1" type="ORF">PGO_002660</name>
</gene>
<keyword evidence="2" id="KW-1185">Reference proteome</keyword>
<evidence type="ECO:0000313" key="2">
    <source>
        <dbReference type="Proteomes" id="UP000195521"/>
    </source>
</evidence>
<sequence>MICKKGNILKTFLRKVYNMDSKHFTNELHQIISMLTFNSWNVHESNTYSCITYVFINSYHDNWDNAKELYDYSIDFVHLNSIKDGCGGNCNDVCDYLNKIDKLCHWTPQILDTVAVDASHIEEVAPRVEEELSSTLLILTYFQVEPELISDESKSLRVFDNTLLGLVLKSILFCVLYKVNVNYINLYKFY</sequence>
<organism evidence="1 2">
    <name type="scientific">Plasmodium gonderi</name>
    <dbReference type="NCBI Taxonomy" id="77519"/>
    <lineage>
        <taxon>Eukaryota</taxon>
        <taxon>Sar</taxon>
        <taxon>Alveolata</taxon>
        <taxon>Apicomplexa</taxon>
        <taxon>Aconoidasida</taxon>
        <taxon>Haemosporida</taxon>
        <taxon>Plasmodiidae</taxon>
        <taxon>Plasmodium</taxon>
        <taxon>Plasmodium (Plasmodium)</taxon>
    </lineage>
</organism>
<evidence type="ECO:0000313" key="1">
    <source>
        <dbReference type="EMBL" id="GAW84378.1"/>
    </source>
</evidence>
<dbReference type="Proteomes" id="UP000195521">
    <property type="component" value="Unassembled WGS sequence"/>
</dbReference>
<dbReference type="InterPro" id="IPR008780">
    <property type="entry name" value="Plasmodium_Vir"/>
</dbReference>
<accession>A0A1Y1JSF3</accession>
<dbReference type="Pfam" id="PF05795">
    <property type="entry name" value="Plasmodium_Vir"/>
    <property type="match status" value="1"/>
</dbReference>
<dbReference type="AlphaFoldDB" id="A0A1Y1JSF3"/>
<dbReference type="RefSeq" id="XP_028546967.1">
    <property type="nucleotide sequence ID" value="XM_028691166.1"/>
</dbReference>
<dbReference type="EMBL" id="BDQF01000285">
    <property type="protein sequence ID" value="GAW84378.1"/>
    <property type="molecule type" value="Genomic_DNA"/>
</dbReference>